<dbReference type="EMBL" id="BARU01014146">
    <property type="protein sequence ID" value="GAH31485.1"/>
    <property type="molecule type" value="Genomic_DNA"/>
</dbReference>
<sequence length="105" mass="11737">FIIGPEELGLKCDCYLNTIIVAGIAALAVSAASTSFDTRLDFYIIAIAVFAFVTLAGIIGRRQRYRNWNEMAHILKRSVPTMVDRPTGSVDYIFDDDDEEQSDEE</sequence>
<proteinExistence type="predicted"/>
<evidence type="ECO:0000256" key="1">
    <source>
        <dbReference type="SAM" id="Phobius"/>
    </source>
</evidence>
<reference evidence="2" key="1">
    <citation type="journal article" date="2014" name="Front. Microbiol.">
        <title>High frequency of phylogenetically diverse reductive dehalogenase-homologous genes in deep subseafloor sedimentary metagenomes.</title>
        <authorList>
            <person name="Kawai M."/>
            <person name="Futagami T."/>
            <person name="Toyoda A."/>
            <person name="Takaki Y."/>
            <person name="Nishi S."/>
            <person name="Hori S."/>
            <person name="Arai W."/>
            <person name="Tsubouchi T."/>
            <person name="Morono Y."/>
            <person name="Uchiyama I."/>
            <person name="Ito T."/>
            <person name="Fujiyama A."/>
            <person name="Inagaki F."/>
            <person name="Takami H."/>
        </authorList>
    </citation>
    <scope>NUCLEOTIDE SEQUENCE</scope>
    <source>
        <strain evidence="2">Expedition CK06-06</strain>
    </source>
</reference>
<comment type="caution">
    <text evidence="2">The sequence shown here is derived from an EMBL/GenBank/DDBJ whole genome shotgun (WGS) entry which is preliminary data.</text>
</comment>
<dbReference type="AlphaFoldDB" id="X1FG55"/>
<feature type="non-terminal residue" evidence="2">
    <location>
        <position position="1"/>
    </location>
</feature>
<feature type="transmembrane region" description="Helical" evidence="1">
    <location>
        <begin position="42"/>
        <end position="60"/>
    </location>
</feature>
<organism evidence="2">
    <name type="scientific">marine sediment metagenome</name>
    <dbReference type="NCBI Taxonomy" id="412755"/>
    <lineage>
        <taxon>unclassified sequences</taxon>
        <taxon>metagenomes</taxon>
        <taxon>ecological metagenomes</taxon>
    </lineage>
</organism>
<evidence type="ECO:0000313" key="2">
    <source>
        <dbReference type="EMBL" id="GAH31485.1"/>
    </source>
</evidence>
<keyword evidence="1" id="KW-0812">Transmembrane</keyword>
<protein>
    <submittedName>
        <fullName evidence="2">Uncharacterized protein</fullName>
    </submittedName>
</protein>
<keyword evidence="1" id="KW-0472">Membrane</keyword>
<feature type="transmembrane region" description="Helical" evidence="1">
    <location>
        <begin position="14"/>
        <end position="36"/>
    </location>
</feature>
<name>X1FG55_9ZZZZ</name>
<gene>
    <name evidence="2" type="ORF">S03H2_25142</name>
</gene>
<keyword evidence="1" id="KW-1133">Transmembrane helix</keyword>
<accession>X1FG55</accession>